<accession>A0ABD0TSQ3</accession>
<protein>
    <recommendedName>
        <fullName evidence="8">DDE Tnp4 domain-containing protein</fullName>
    </recommendedName>
</protein>
<dbReference type="GO" id="GO:0046872">
    <property type="term" value="F:metal ion binding"/>
    <property type="evidence" value="ECO:0007669"/>
    <property type="project" value="UniProtKB-KW"/>
</dbReference>
<dbReference type="AlphaFoldDB" id="A0ABD0TSQ3"/>
<dbReference type="Pfam" id="PF13359">
    <property type="entry name" value="DDE_Tnp_4"/>
    <property type="match status" value="1"/>
</dbReference>
<dbReference type="EMBL" id="JBEDNZ010000001">
    <property type="protein sequence ID" value="KAL0852377.1"/>
    <property type="molecule type" value="Genomic_DNA"/>
</dbReference>
<dbReference type="Proteomes" id="UP001549921">
    <property type="component" value="Unassembled WGS sequence"/>
</dbReference>
<organism evidence="9 10">
    <name type="scientific">Loxostege sticticalis</name>
    <name type="common">Beet webworm moth</name>
    <dbReference type="NCBI Taxonomy" id="481309"/>
    <lineage>
        <taxon>Eukaryota</taxon>
        <taxon>Metazoa</taxon>
        <taxon>Ecdysozoa</taxon>
        <taxon>Arthropoda</taxon>
        <taxon>Hexapoda</taxon>
        <taxon>Insecta</taxon>
        <taxon>Pterygota</taxon>
        <taxon>Neoptera</taxon>
        <taxon>Endopterygota</taxon>
        <taxon>Lepidoptera</taxon>
        <taxon>Glossata</taxon>
        <taxon>Ditrysia</taxon>
        <taxon>Pyraloidea</taxon>
        <taxon>Crambidae</taxon>
        <taxon>Pyraustinae</taxon>
        <taxon>Loxostege</taxon>
    </lineage>
</organism>
<evidence type="ECO:0000256" key="3">
    <source>
        <dbReference type="ARBA" id="ARBA00006958"/>
    </source>
</evidence>
<keyword evidence="5" id="KW-0479">Metal-binding</keyword>
<gene>
    <name evidence="9" type="ORF">ABMA28_000574</name>
</gene>
<evidence type="ECO:0000256" key="1">
    <source>
        <dbReference type="ARBA" id="ARBA00001968"/>
    </source>
</evidence>
<name>A0ABD0TSQ3_LOXSC</name>
<comment type="similarity">
    <text evidence="3">Belongs to the HARBI1 family.</text>
</comment>
<keyword evidence="6" id="KW-0378">Hydrolase</keyword>
<proteinExistence type="inferred from homology"/>
<reference evidence="9 10" key="1">
    <citation type="submission" date="2024-06" db="EMBL/GenBank/DDBJ databases">
        <title>A chromosome-level genome assembly of beet webworm, Loxostege sticticalis.</title>
        <authorList>
            <person name="Zhang Y."/>
        </authorList>
    </citation>
    <scope>NUCLEOTIDE SEQUENCE [LARGE SCALE GENOMIC DNA]</scope>
    <source>
        <strain evidence="9">AQ028</strain>
        <tissue evidence="9">Male pupae</tissue>
    </source>
</reference>
<evidence type="ECO:0000256" key="5">
    <source>
        <dbReference type="ARBA" id="ARBA00022723"/>
    </source>
</evidence>
<evidence type="ECO:0000256" key="4">
    <source>
        <dbReference type="ARBA" id="ARBA00022722"/>
    </source>
</evidence>
<evidence type="ECO:0000313" key="10">
    <source>
        <dbReference type="Proteomes" id="UP001549921"/>
    </source>
</evidence>
<dbReference type="PANTHER" id="PTHR22930:SF289">
    <property type="entry name" value="DDE TNP4 DOMAIN-CONTAINING PROTEIN-RELATED"/>
    <property type="match status" value="1"/>
</dbReference>
<dbReference type="InterPro" id="IPR027806">
    <property type="entry name" value="HARBI1_dom"/>
</dbReference>
<evidence type="ECO:0000259" key="8">
    <source>
        <dbReference type="Pfam" id="PF13359"/>
    </source>
</evidence>
<keyword evidence="4" id="KW-0540">Nuclease</keyword>
<evidence type="ECO:0000256" key="6">
    <source>
        <dbReference type="ARBA" id="ARBA00022801"/>
    </source>
</evidence>
<keyword evidence="7" id="KW-0539">Nucleus</keyword>
<feature type="domain" description="DDE Tnp4" evidence="8">
    <location>
        <begin position="138"/>
        <end position="267"/>
    </location>
</feature>
<sequence>MARALLLFEAEEERLRQMLILRKRQLREDRMPMQLPEQTFVATFRLGKDHFKTLCEDLMPLINTSQKTWAIKPEIKILAALQFYATGSCSNQRCVGNDFNLGLLQTSVSDCLAEVTEALNQPQILRKNFGFPGVLGCIDGTHVAIIRPKDYEEAFFNRKMYHFLNVLVICDADLRILHVDASFGGASHDSHIWNLCPVKAGMQRLHEMGQIFWFLGDSVYAQRPWMMTHILNAHPGSPEEHYTNMHVQARNTAERCFGILKTRFRCLFLIRCSLIHLCPLGHRCAWVSKVPLQSFLKAKRGRGTETLQTDFLQTLLKIFVDS</sequence>
<dbReference type="GO" id="GO:0016787">
    <property type="term" value="F:hydrolase activity"/>
    <property type="evidence" value="ECO:0007669"/>
    <property type="project" value="UniProtKB-KW"/>
</dbReference>
<comment type="cofactor">
    <cofactor evidence="1">
        <name>a divalent metal cation</name>
        <dbReference type="ChEBI" id="CHEBI:60240"/>
    </cofactor>
</comment>
<comment type="caution">
    <text evidence="9">The sequence shown here is derived from an EMBL/GenBank/DDBJ whole genome shotgun (WGS) entry which is preliminary data.</text>
</comment>
<evidence type="ECO:0000256" key="2">
    <source>
        <dbReference type="ARBA" id="ARBA00004123"/>
    </source>
</evidence>
<dbReference type="GO" id="GO:0004518">
    <property type="term" value="F:nuclease activity"/>
    <property type="evidence" value="ECO:0007669"/>
    <property type="project" value="UniProtKB-KW"/>
</dbReference>
<dbReference type="InterPro" id="IPR045249">
    <property type="entry name" value="HARBI1-like"/>
</dbReference>
<evidence type="ECO:0000256" key="7">
    <source>
        <dbReference type="ARBA" id="ARBA00023242"/>
    </source>
</evidence>
<dbReference type="PANTHER" id="PTHR22930">
    <property type="match status" value="1"/>
</dbReference>
<evidence type="ECO:0000313" key="9">
    <source>
        <dbReference type="EMBL" id="KAL0852377.1"/>
    </source>
</evidence>
<comment type="subcellular location">
    <subcellularLocation>
        <location evidence="2">Nucleus</location>
    </subcellularLocation>
</comment>
<dbReference type="GO" id="GO:0005634">
    <property type="term" value="C:nucleus"/>
    <property type="evidence" value="ECO:0007669"/>
    <property type="project" value="UniProtKB-SubCell"/>
</dbReference>